<dbReference type="VEuPathDB" id="FungiDB:NECHADRAFT_76118"/>
<keyword evidence="3" id="KW-1185">Reference proteome</keyword>
<dbReference type="KEGG" id="nhe:NECHADRAFT_76118"/>
<name>C7Z6I9_FUSV7</name>
<proteinExistence type="predicted"/>
<evidence type="ECO:0000313" key="3">
    <source>
        <dbReference type="Proteomes" id="UP000005206"/>
    </source>
</evidence>
<dbReference type="eggNOG" id="ENOG502RNQZ">
    <property type="taxonomic scope" value="Eukaryota"/>
</dbReference>
<sequence length="363" mass="40769">MFGTQMRDRTVANLFRWKPREFNFHEQEDMSPIRNDEAPNIPSISFITKFLIRRSQFRQISPASLIETLSSLRNLEQLLSLNSSGTAGVTLLLLQHKVSKKATVLTSGHDVMIPALDGSTEPEDRKVLAGFAKVFILALPASIKTLSLYGDKVNIFHVWSSKDVNTIDLAKHLRVYGLVKGSKKGGGAKTELRQTPREHLRLILHRRRGLFLAVPDIADRVHHYLGEHEDPTSRTLKSSSRSRINGLLCAAANAAMKMPKLHLLELWRGAEGMASVFRYRVRDTVTEITGLSTHITKVDQRVINAWTSVVMTQGRPDVRVSICKLDPDKTIFAGTALRHLFLRGQILHPVSGYGIAWEQKKQS</sequence>
<dbReference type="AlphaFoldDB" id="C7Z6I9"/>
<dbReference type="InParanoid" id="C7Z6I9"/>
<dbReference type="Pfam" id="PF20183">
    <property type="entry name" value="DUF6546"/>
    <property type="match status" value="1"/>
</dbReference>
<dbReference type="HOGENOM" id="CLU_763101_0_0_1"/>
<reference evidence="2 3" key="1">
    <citation type="journal article" date="2009" name="PLoS Genet.">
        <title>The genome of Nectria haematococca: contribution of supernumerary chromosomes to gene expansion.</title>
        <authorList>
            <person name="Coleman J.J."/>
            <person name="Rounsley S.D."/>
            <person name="Rodriguez-Carres M."/>
            <person name="Kuo A."/>
            <person name="Wasmann C.C."/>
            <person name="Grimwood J."/>
            <person name="Schmutz J."/>
            <person name="Taga M."/>
            <person name="White G.J."/>
            <person name="Zhou S."/>
            <person name="Schwartz D.C."/>
            <person name="Freitag M."/>
            <person name="Ma L.J."/>
            <person name="Danchin E.G."/>
            <person name="Henrissat B."/>
            <person name="Coutinho P.M."/>
            <person name="Nelson D.R."/>
            <person name="Straney D."/>
            <person name="Napoli C.A."/>
            <person name="Barker B.M."/>
            <person name="Gribskov M."/>
            <person name="Rep M."/>
            <person name="Kroken S."/>
            <person name="Molnar I."/>
            <person name="Rensing C."/>
            <person name="Kennell J.C."/>
            <person name="Zamora J."/>
            <person name="Farman M.L."/>
            <person name="Selker E.U."/>
            <person name="Salamov A."/>
            <person name="Shapiro H."/>
            <person name="Pangilinan J."/>
            <person name="Lindquist E."/>
            <person name="Lamers C."/>
            <person name="Grigoriev I.V."/>
            <person name="Geiser D.M."/>
            <person name="Covert S.F."/>
            <person name="Temporini E."/>
            <person name="Vanetten H.D."/>
        </authorList>
    </citation>
    <scope>NUCLEOTIDE SEQUENCE [LARGE SCALE GENOMIC DNA]</scope>
    <source>
        <strain evidence="3">ATCC MYA-4622 / CBS 123669 / FGSC 9596 / NRRL 45880 / 77-13-4</strain>
    </source>
</reference>
<feature type="domain" description="DUF6546" evidence="1">
    <location>
        <begin position="232"/>
        <end position="348"/>
    </location>
</feature>
<dbReference type="EMBL" id="GG698910">
    <property type="protein sequence ID" value="EEU40702.1"/>
    <property type="molecule type" value="Genomic_DNA"/>
</dbReference>
<dbReference type="OrthoDB" id="4802432at2759"/>
<evidence type="ECO:0000313" key="2">
    <source>
        <dbReference type="EMBL" id="EEU40702.1"/>
    </source>
</evidence>
<dbReference type="GeneID" id="9668686"/>
<dbReference type="InterPro" id="IPR046676">
    <property type="entry name" value="DUF6546"/>
</dbReference>
<gene>
    <name evidence="2" type="ORF">NECHADRAFT_76118</name>
</gene>
<protein>
    <recommendedName>
        <fullName evidence="1">DUF6546 domain-containing protein</fullName>
    </recommendedName>
</protein>
<accession>C7Z6I9</accession>
<evidence type="ECO:0000259" key="1">
    <source>
        <dbReference type="Pfam" id="PF20183"/>
    </source>
</evidence>
<organism evidence="2 3">
    <name type="scientific">Fusarium vanettenii (strain ATCC MYA-4622 / CBS 123669 / FGSC 9596 / NRRL 45880 / 77-13-4)</name>
    <name type="common">Fusarium solani subsp. pisi</name>
    <dbReference type="NCBI Taxonomy" id="660122"/>
    <lineage>
        <taxon>Eukaryota</taxon>
        <taxon>Fungi</taxon>
        <taxon>Dikarya</taxon>
        <taxon>Ascomycota</taxon>
        <taxon>Pezizomycotina</taxon>
        <taxon>Sordariomycetes</taxon>
        <taxon>Hypocreomycetidae</taxon>
        <taxon>Hypocreales</taxon>
        <taxon>Nectriaceae</taxon>
        <taxon>Fusarium</taxon>
        <taxon>Fusarium solani species complex</taxon>
        <taxon>Fusarium vanettenii</taxon>
    </lineage>
</organism>
<dbReference type="Proteomes" id="UP000005206">
    <property type="component" value="Chromosome 2"/>
</dbReference>
<dbReference type="RefSeq" id="XP_003046415.1">
    <property type="nucleotide sequence ID" value="XM_003046369.1"/>
</dbReference>